<proteinExistence type="predicted"/>
<dbReference type="GO" id="GO:0016757">
    <property type="term" value="F:glycosyltransferase activity"/>
    <property type="evidence" value="ECO:0007669"/>
    <property type="project" value="InterPro"/>
</dbReference>
<organism evidence="2 3">
    <name type="scientific">Triparma columacea</name>
    <dbReference type="NCBI Taxonomy" id="722753"/>
    <lineage>
        <taxon>Eukaryota</taxon>
        <taxon>Sar</taxon>
        <taxon>Stramenopiles</taxon>
        <taxon>Ochrophyta</taxon>
        <taxon>Bolidophyceae</taxon>
        <taxon>Parmales</taxon>
        <taxon>Triparmaceae</taxon>
        <taxon>Triparma</taxon>
    </lineage>
</organism>
<evidence type="ECO:0000313" key="2">
    <source>
        <dbReference type="EMBL" id="GMI35231.1"/>
    </source>
</evidence>
<reference evidence="3" key="1">
    <citation type="journal article" date="2023" name="Commun. Biol.">
        <title>Genome analysis of Parmales, the sister group of diatoms, reveals the evolutionary specialization of diatoms from phago-mixotrophs to photoautotrophs.</title>
        <authorList>
            <person name="Ban H."/>
            <person name="Sato S."/>
            <person name="Yoshikawa S."/>
            <person name="Yamada K."/>
            <person name="Nakamura Y."/>
            <person name="Ichinomiya M."/>
            <person name="Sato N."/>
            <person name="Blanc-Mathieu R."/>
            <person name="Endo H."/>
            <person name="Kuwata A."/>
            <person name="Ogata H."/>
        </authorList>
    </citation>
    <scope>NUCLEOTIDE SEQUENCE [LARGE SCALE GENOMIC DNA]</scope>
</reference>
<dbReference type="Pfam" id="PF04577">
    <property type="entry name" value="Glyco_transf_61"/>
    <property type="match status" value="1"/>
</dbReference>
<name>A0A9W7G4D2_9STRA</name>
<sequence>MDNKVTGRLCHILCHRLINNFPWTGCECQDVSGGAYSKRGNTYSFEGGWTQDLGEYKVQCNGALEHSIADTAWLIPRCVKVEYDSWGVFDHVDKDAIERYMKKDIEGFEEEEEERFDWNGPESQLCRQILTDWRSAGDIWEECRRRVRHKILSMNVSESQKSVECRGAAMRRENWRVLFGNSKPQELPAIKEPRSYPPPLSSVSYISPFPGMKEKGRICFFERLHYHKRKWYFVVATDSDKEEKLKECNTNAQHNVHTIFQKKPFGVEIVTQAAMTRLIMSSNTMEKVVNTTQILINRFQPFSHGHIIQDSIIPLHHLMFQAGIKNGQNGYNIILDDEQVSDTSLSYTLATGPMMHDEWFKSVSPERRPMYIDEVDELLCPFQTHCVFSAVYTGFSDLNLLGPHLSAPATITTNVDSDLDPGAFDHRSRVLFDFNREAVENMLGSKVSMSLGDDASDDYGEGNIVVTFVQRRRSRIVVNLEEVKEEVGRVLFENFAGAYEVNIVAPEDLDPVSQVILVRNSTIFIAVEGGALDTLVYSRRNTVVVAWGRSPSLEMPEGGLIQLDEGNVTVDFWHELAFRNWARRAPEGLGMHIFPVMTPPGLNYTVDVRGTAEAVRLGLEKLKLHHGGG</sequence>
<evidence type="ECO:0000259" key="1">
    <source>
        <dbReference type="Pfam" id="PF04577"/>
    </source>
</evidence>
<evidence type="ECO:0000313" key="3">
    <source>
        <dbReference type="Proteomes" id="UP001165065"/>
    </source>
</evidence>
<keyword evidence="3" id="KW-1185">Reference proteome</keyword>
<dbReference type="AlphaFoldDB" id="A0A9W7G4D2"/>
<dbReference type="Proteomes" id="UP001165065">
    <property type="component" value="Unassembled WGS sequence"/>
</dbReference>
<comment type="caution">
    <text evidence="2">The sequence shown here is derived from an EMBL/GenBank/DDBJ whole genome shotgun (WGS) entry which is preliminary data.</text>
</comment>
<dbReference type="OrthoDB" id="10632780at2759"/>
<dbReference type="EMBL" id="BRYA01000898">
    <property type="protein sequence ID" value="GMI35231.1"/>
    <property type="molecule type" value="Genomic_DNA"/>
</dbReference>
<feature type="domain" description="Glycosyltransferase 61 catalytic" evidence="1">
    <location>
        <begin position="454"/>
        <end position="545"/>
    </location>
</feature>
<accession>A0A9W7G4D2</accession>
<gene>
    <name evidence="2" type="ORF">TrCOL_g1737</name>
</gene>
<dbReference type="InterPro" id="IPR049625">
    <property type="entry name" value="Glyco_transf_61_cat"/>
</dbReference>
<protein>
    <recommendedName>
        <fullName evidence="1">Glycosyltransferase 61 catalytic domain-containing protein</fullName>
    </recommendedName>
</protein>